<dbReference type="EMBL" id="BAAFGK010000001">
    <property type="protein sequence ID" value="GAB0056090.1"/>
    <property type="molecule type" value="Genomic_DNA"/>
</dbReference>
<dbReference type="Proteomes" id="UP001628193">
    <property type="component" value="Unassembled WGS sequence"/>
</dbReference>
<sequence>MFEDQLQAVNELLKINSTFRELYDQHESLRNEIDETRHARNPFDIERLKKEKLRIKDLMAVMLAEHTDAS</sequence>
<name>A0ABQ0C5U5_9PROT</name>
<keyword evidence="2" id="KW-1185">Reference proteome</keyword>
<evidence type="ECO:0000313" key="1">
    <source>
        <dbReference type="EMBL" id="GAB0056090.1"/>
    </source>
</evidence>
<dbReference type="RefSeq" id="WP_420903801.1">
    <property type="nucleotide sequence ID" value="NZ_BAAFGK010000001.1"/>
</dbReference>
<evidence type="ECO:0008006" key="3">
    <source>
        <dbReference type="Google" id="ProtNLM"/>
    </source>
</evidence>
<protein>
    <recommendedName>
        <fullName evidence="3">Protein containing DUF465</fullName>
    </recommendedName>
</protein>
<dbReference type="Gene3D" id="6.10.280.50">
    <property type="match status" value="1"/>
</dbReference>
<comment type="caution">
    <text evidence="1">The sequence shown here is derived from an EMBL/GenBank/DDBJ whole genome shotgun (WGS) entry which is preliminary data.</text>
</comment>
<evidence type="ECO:0000313" key="2">
    <source>
        <dbReference type="Proteomes" id="UP001628193"/>
    </source>
</evidence>
<accession>A0ABQ0C5U5</accession>
<organism evidence="1 2">
    <name type="scientific">Candidatus Magnetaquiglobus chichijimensis</name>
    <dbReference type="NCBI Taxonomy" id="3141448"/>
    <lineage>
        <taxon>Bacteria</taxon>
        <taxon>Pseudomonadati</taxon>
        <taxon>Pseudomonadota</taxon>
        <taxon>Magnetococcia</taxon>
        <taxon>Magnetococcales</taxon>
        <taxon>Candidatus Magnetaquicoccaceae</taxon>
        <taxon>Candidatus Magnetaquiglobus</taxon>
    </lineage>
</organism>
<proteinExistence type="predicted"/>
<dbReference type="InterPro" id="IPR038444">
    <property type="entry name" value="DUF465_sf"/>
</dbReference>
<dbReference type="InterPro" id="IPR007420">
    <property type="entry name" value="DUF465"/>
</dbReference>
<reference evidence="1 2" key="1">
    <citation type="submission" date="2024-09" db="EMBL/GenBank/DDBJ databases">
        <title>Draft genome sequence of Candidatus Magnetaquicoccaceae bacterium FCR-1.</title>
        <authorList>
            <person name="Shimoshige H."/>
            <person name="Shimamura S."/>
            <person name="Taoka A."/>
            <person name="Kobayashi H."/>
            <person name="Maekawa T."/>
        </authorList>
    </citation>
    <scope>NUCLEOTIDE SEQUENCE [LARGE SCALE GENOMIC DNA]</scope>
    <source>
        <strain evidence="1 2">FCR-1</strain>
    </source>
</reference>
<dbReference type="Pfam" id="PF04325">
    <property type="entry name" value="DUF465"/>
    <property type="match status" value="1"/>
</dbReference>
<gene>
    <name evidence="1" type="ORF">SIID45300_00390</name>
</gene>